<dbReference type="EC" id="5.2.1.8" evidence="2 6"/>
<sequence>MGVQKQTLSAGNGVDFPKKNDTVTMEYTGWLYDASKPDNKGTQPREHTSLKIDYDEFLARFGLQIARDLSTSILRFDSSVGKGNFDTKIGQGRVIKGWDEGIIGTTSAEGMSLGEKATLTISSDYGYGATGFPGAIPPGADLIFDVQLIAINGKRA</sequence>
<evidence type="ECO:0000256" key="5">
    <source>
        <dbReference type="ARBA" id="ARBA00038106"/>
    </source>
</evidence>
<comment type="similarity">
    <text evidence="5">Belongs to the FKBP-type PPIase family. FKBP1 subfamily.</text>
</comment>
<dbReference type="PANTHER" id="PTHR10516">
    <property type="entry name" value="PEPTIDYL-PROLYL CIS-TRANS ISOMERASE"/>
    <property type="match status" value="1"/>
</dbReference>
<dbReference type="InterPro" id="IPR046357">
    <property type="entry name" value="PPIase_dom_sf"/>
</dbReference>
<accession>A0A8H3UVK7</accession>
<evidence type="ECO:0000256" key="6">
    <source>
        <dbReference type="PROSITE-ProRule" id="PRU00277"/>
    </source>
</evidence>
<dbReference type="GO" id="GO:0005737">
    <property type="term" value="C:cytoplasm"/>
    <property type="evidence" value="ECO:0007669"/>
    <property type="project" value="TreeGrafter"/>
</dbReference>
<name>A0A8H3UVK7_VENIN</name>
<dbReference type="AlphaFoldDB" id="A0A8H3UVK7"/>
<evidence type="ECO:0000259" key="7">
    <source>
        <dbReference type="PROSITE" id="PS50059"/>
    </source>
</evidence>
<dbReference type="PROSITE" id="PS50059">
    <property type="entry name" value="FKBP_PPIASE"/>
    <property type="match status" value="1"/>
</dbReference>
<organism evidence="9 11">
    <name type="scientific">Venturia inaequalis</name>
    <name type="common">Apple scab fungus</name>
    <dbReference type="NCBI Taxonomy" id="5025"/>
    <lineage>
        <taxon>Eukaryota</taxon>
        <taxon>Fungi</taxon>
        <taxon>Dikarya</taxon>
        <taxon>Ascomycota</taxon>
        <taxon>Pezizomycotina</taxon>
        <taxon>Dothideomycetes</taxon>
        <taxon>Pleosporomycetidae</taxon>
        <taxon>Venturiales</taxon>
        <taxon>Venturiaceae</taxon>
        <taxon>Venturia</taxon>
    </lineage>
</organism>
<evidence type="ECO:0000313" key="8">
    <source>
        <dbReference type="EMBL" id="KAE9974548.1"/>
    </source>
</evidence>
<dbReference type="GO" id="GO:0003755">
    <property type="term" value="F:peptidyl-prolyl cis-trans isomerase activity"/>
    <property type="evidence" value="ECO:0007669"/>
    <property type="project" value="UniProtKB-KW"/>
</dbReference>
<proteinExistence type="inferred from homology"/>
<dbReference type="PANTHER" id="PTHR10516:SF447">
    <property type="entry name" value="FK506-BINDING PROTEIN 1B"/>
    <property type="match status" value="1"/>
</dbReference>
<dbReference type="InterPro" id="IPR050689">
    <property type="entry name" value="FKBP-type_PPIase"/>
</dbReference>
<keyword evidence="11" id="KW-1185">Reference proteome</keyword>
<reference evidence="9 11" key="1">
    <citation type="submission" date="2019-07" db="EMBL/GenBank/DDBJ databases">
        <title>Venturia inaequalis Genome Resource.</title>
        <authorList>
            <person name="Lichtner F.J."/>
        </authorList>
    </citation>
    <scope>NUCLEOTIDE SEQUENCE [LARGE SCALE GENOMIC DNA]</scope>
    <source>
        <strain evidence="8 10">120213</strain>
        <strain evidence="9 11">DMI_063113</strain>
    </source>
</reference>
<dbReference type="SUPFAM" id="SSF54534">
    <property type="entry name" value="FKBP-like"/>
    <property type="match status" value="1"/>
</dbReference>
<comment type="caution">
    <text evidence="9">The sequence shown here is derived from an EMBL/GenBank/DDBJ whole genome shotgun (WGS) entry which is preliminary data.</text>
</comment>
<evidence type="ECO:0000256" key="1">
    <source>
        <dbReference type="ARBA" id="ARBA00000971"/>
    </source>
</evidence>
<evidence type="ECO:0000313" key="9">
    <source>
        <dbReference type="EMBL" id="KAE9977444.1"/>
    </source>
</evidence>
<gene>
    <name evidence="9" type="ORF">EG327_007745</name>
    <name evidence="8" type="ORF">EG328_003765</name>
</gene>
<dbReference type="Proteomes" id="UP000490939">
    <property type="component" value="Unassembled WGS sequence"/>
</dbReference>
<evidence type="ECO:0000256" key="4">
    <source>
        <dbReference type="ARBA" id="ARBA00023235"/>
    </source>
</evidence>
<comment type="catalytic activity">
    <reaction evidence="1 6">
        <text>[protein]-peptidylproline (omega=180) = [protein]-peptidylproline (omega=0)</text>
        <dbReference type="Rhea" id="RHEA:16237"/>
        <dbReference type="Rhea" id="RHEA-COMP:10747"/>
        <dbReference type="Rhea" id="RHEA-COMP:10748"/>
        <dbReference type="ChEBI" id="CHEBI:83833"/>
        <dbReference type="ChEBI" id="CHEBI:83834"/>
        <dbReference type="EC" id="5.2.1.8"/>
    </reaction>
</comment>
<keyword evidence="4 6" id="KW-0413">Isomerase</keyword>
<feature type="domain" description="PPIase FKBP-type" evidence="7">
    <location>
        <begin position="20"/>
        <end position="152"/>
    </location>
</feature>
<protein>
    <recommendedName>
        <fullName evidence="2 6">peptidylprolyl isomerase</fullName>
        <ecNumber evidence="2 6">5.2.1.8</ecNumber>
    </recommendedName>
</protein>
<dbReference type="InterPro" id="IPR001179">
    <property type="entry name" value="PPIase_FKBP_dom"/>
</dbReference>
<evidence type="ECO:0000256" key="2">
    <source>
        <dbReference type="ARBA" id="ARBA00013194"/>
    </source>
</evidence>
<evidence type="ECO:0000313" key="11">
    <source>
        <dbReference type="Proteomes" id="UP000490939"/>
    </source>
</evidence>
<evidence type="ECO:0000256" key="3">
    <source>
        <dbReference type="ARBA" id="ARBA00023110"/>
    </source>
</evidence>
<evidence type="ECO:0000313" key="10">
    <source>
        <dbReference type="Proteomes" id="UP000447873"/>
    </source>
</evidence>
<dbReference type="Gene3D" id="3.10.50.40">
    <property type="match status" value="1"/>
</dbReference>
<dbReference type="Proteomes" id="UP000447873">
    <property type="component" value="Unassembled WGS sequence"/>
</dbReference>
<dbReference type="EMBL" id="WNWR01000470">
    <property type="protein sequence ID" value="KAE9977444.1"/>
    <property type="molecule type" value="Genomic_DNA"/>
</dbReference>
<dbReference type="Pfam" id="PF00254">
    <property type="entry name" value="FKBP_C"/>
    <property type="match status" value="1"/>
</dbReference>
<dbReference type="EMBL" id="WNWS01000216">
    <property type="protein sequence ID" value="KAE9974548.1"/>
    <property type="molecule type" value="Genomic_DNA"/>
</dbReference>
<keyword evidence="3 6" id="KW-0697">Rotamase</keyword>